<dbReference type="Gene3D" id="2.40.128.150">
    <property type="entry name" value="Cysteine proteinases"/>
    <property type="match status" value="1"/>
</dbReference>
<comment type="similarity">
    <text evidence="1 2">Belongs to the arylamine N-acetyltransferase family.</text>
</comment>
<dbReference type="GO" id="GO:0016407">
    <property type="term" value="F:acetyltransferase activity"/>
    <property type="evidence" value="ECO:0007669"/>
    <property type="project" value="InterPro"/>
</dbReference>
<sequence>MDENRWHIDDLDLDAYLRRVGVEAQSPSQAALGELHTAHVRTFPFENVDVILRQHPGVELSAVTTKFIDHQRGGYCFEHSTLFAAALERLGYDVERHLGRVGELGVNGRTHMVVVVALDGRRYLCDPGFGMSLLRPIPLEDGAEDDQDGWRYRVRRSDTSAAGATWQLQRHRDDEWQLMHTTDELPVHPVDLVMGHHFTSAHPRSHFTRELTVARHGLGRHTTFSPAGLTVRVPGQATERHPVEAADVPGLLRDHGIELPDDQVQRLVEMWPAMVAAAEPD</sequence>
<dbReference type="InterPro" id="IPR001447">
    <property type="entry name" value="Arylamine_N-AcTrfase"/>
</dbReference>
<organism evidence="3 4">
    <name type="scientific">Luteipulveratus halotolerans</name>
    <dbReference type="NCBI Taxonomy" id="1631356"/>
    <lineage>
        <taxon>Bacteria</taxon>
        <taxon>Bacillati</taxon>
        <taxon>Actinomycetota</taxon>
        <taxon>Actinomycetes</taxon>
        <taxon>Micrococcales</taxon>
        <taxon>Dermacoccaceae</taxon>
        <taxon>Luteipulveratus</taxon>
    </lineage>
</organism>
<protein>
    <recommendedName>
        <fullName evidence="5">Arylamine N-acetyltransferase</fullName>
    </recommendedName>
</protein>
<name>A0A0L6CLK3_9MICO</name>
<dbReference type="SUPFAM" id="SSF54001">
    <property type="entry name" value="Cysteine proteinases"/>
    <property type="match status" value="1"/>
</dbReference>
<evidence type="ECO:0008006" key="5">
    <source>
        <dbReference type="Google" id="ProtNLM"/>
    </source>
</evidence>
<proteinExistence type="inferred from homology"/>
<dbReference type="STRING" id="1631356.VV01_18160"/>
<evidence type="ECO:0000313" key="4">
    <source>
        <dbReference type="Proteomes" id="UP000037397"/>
    </source>
</evidence>
<gene>
    <name evidence="3" type="ORF">VV01_18160</name>
</gene>
<dbReference type="PANTHER" id="PTHR11786:SF0">
    <property type="entry name" value="ARYLAMINE N-ACETYLTRANSFERASE 4-RELATED"/>
    <property type="match status" value="1"/>
</dbReference>
<dbReference type="Proteomes" id="UP000037397">
    <property type="component" value="Unassembled WGS sequence"/>
</dbReference>
<dbReference type="PANTHER" id="PTHR11786">
    <property type="entry name" value="N-HYDROXYARYLAMINE O-ACETYLTRANSFERASE"/>
    <property type="match status" value="1"/>
</dbReference>
<comment type="caution">
    <text evidence="3">The sequence shown here is derived from an EMBL/GenBank/DDBJ whole genome shotgun (WGS) entry which is preliminary data.</text>
</comment>
<keyword evidence="4" id="KW-1185">Reference proteome</keyword>
<dbReference type="Gene3D" id="3.30.2140.10">
    <property type="entry name" value="Arylamine N-acetyltransferase"/>
    <property type="match status" value="1"/>
</dbReference>
<reference evidence="4" key="1">
    <citation type="submission" date="2015-03" db="EMBL/GenBank/DDBJ databases">
        <title>Luteipulveratus halotolerans sp. nov., a novel actinobacterium (Dermacoccaceae) from Sarawak, Malaysia.</title>
        <authorList>
            <person name="Juboi H."/>
            <person name="Basik A."/>
            <person name="Shamsul S.S."/>
            <person name="Arnold P."/>
            <person name="Schmitt E.K."/>
            <person name="Sanglier J.-J."/>
            <person name="Yeo T."/>
        </authorList>
    </citation>
    <scope>NUCLEOTIDE SEQUENCE [LARGE SCALE GENOMIC DNA]</scope>
    <source>
        <strain evidence="4">C296001</strain>
    </source>
</reference>
<accession>A0A0L6CLK3</accession>
<dbReference type="InterPro" id="IPR038765">
    <property type="entry name" value="Papain-like_cys_pep_sf"/>
</dbReference>
<dbReference type="Pfam" id="PF00797">
    <property type="entry name" value="Acetyltransf_2"/>
    <property type="match status" value="1"/>
</dbReference>
<evidence type="ECO:0000313" key="3">
    <source>
        <dbReference type="EMBL" id="KNX38627.1"/>
    </source>
</evidence>
<evidence type="ECO:0000256" key="1">
    <source>
        <dbReference type="ARBA" id="ARBA00006547"/>
    </source>
</evidence>
<dbReference type="PRINTS" id="PR01543">
    <property type="entry name" value="ANATRNSFRASE"/>
</dbReference>
<evidence type="ECO:0000256" key="2">
    <source>
        <dbReference type="RuleBase" id="RU003452"/>
    </source>
</evidence>
<dbReference type="AlphaFoldDB" id="A0A0L6CLK3"/>
<dbReference type="EMBL" id="LAIR01000002">
    <property type="protein sequence ID" value="KNX38627.1"/>
    <property type="molecule type" value="Genomic_DNA"/>
</dbReference>